<dbReference type="EMBL" id="JAULUE010002056">
    <property type="protein sequence ID" value="KAK5890816.1"/>
    <property type="molecule type" value="Genomic_DNA"/>
</dbReference>
<evidence type="ECO:0000313" key="1">
    <source>
        <dbReference type="EMBL" id="KAK5890816.1"/>
    </source>
</evidence>
<dbReference type="Proteomes" id="UP001335648">
    <property type="component" value="Unassembled WGS sequence"/>
</dbReference>
<dbReference type="AlphaFoldDB" id="A0AAN8BSJ1"/>
<name>A0AAN8BSJ1_9TELE</name>
<proteinExistence type="predicted"/>
<protein>
    <submittedName>
        <fullName evidence="1">Uncharacterized protein</fullName>
    </submittedName>
</protein>
<reference evidence="1 2" key="1">
    <citation type="journal article" date="2023" name="Mol. Biol. Evol.">
        <title>Genomics of Secondarily Temperate Adaptation in the Only Non-Antarctic Icefish.</title>
        <authorList>
            <person name="Rivera-Colon A.G."/>
            <person name="Rayamajhi N."/>
            <person name="Minhas B.F."/>
            <person name="Madrigal G."/>
            <person name="Bilyk K.T."/>
            <person name="Yoon V."/>
            <person name="Hune M."/>
            <person name="Gregory S."/>
            <person name="Cheng C.H.C."/>
            <person name="Catchen J.M."/>
        </authorList>
    </citation>
    <scope>NUCLEOTIDE SEQUENCE [LARGE SCALE GENOMIC DNA]</scope>
    <source>
        <strain evidence="1">JC2023a</strain>
    </source>
</reference>
<keyword evidence="2" id="KW-1185">Reference proteome</keyword>
<gene>
    <name evidence="1" type="ORF">CesoFtcFv8_014299</name>
</gene>
<comment type="caution">
    <text evidence="1">The sequence shown here is derived from an EMBL/GenBank/DDBJ whole genome shotgun (WGS) entry which is preliminary data.</text>
</comment>
<organism evidence="1 2">
    <name type="scientific">Champsocephalus esox</name>
    <name type="common">pike icefish</name>
    <dbReference type="NCBI Taxonomy" id="159716"/>
    <lineage>
        <taxon>Eukaryota</taxon>
        <taxon>Metazoa</taxon>
        <taxon>Chordata</taxon>
        <taxon>Craniata</taxon>
        <taxon>Vertebrata</taxon>
        <taxon>Euteleostomi</taxon>
        <taxon>Actinopterygii</taxon>
        <taxon>Neopterygii</taxon>
        <taxon>Teleostei</taxon>
        <taxon>Neoteleostei</taxon>
        <taxon>Acanthomorphata</taxon>
        <taxon>Eupercaria</taxon>
        <taxon>Perciformes</taxon>
        <taxon>Notothenioidei</taxon>
        <taxon>Channichthyidae</taxon>
        <taxon>Champsocephalus</taxon>
    </lineage>
</organism>
<sequence>MDKHLAHSPPEKLPCAQPNHCLLRRCSLLAKTTKLPPARLSHRALPIGTCCQAKHWLRKNKYPAVNLPLSQAERVGEFKIVHLPRTRLGQLFMSL</sequence>
<accession>A0AAN8BSJ1</accession>
<evidence type="ECO:0000313" key="2">
    <source>
        <dbReference type="Proteomes" id="UP001335648"/>
    </source>
</evidence>